<name>A0A930PYT5_9MICC</name>
<dbReference type="Proteomes" id="UP000785653">
    <property type="component" value="Unassembled WGS sequence"/>
</dbReference>
<evidence type="ECO:0000313" key="1">
    <source>
        <dbReference type="EMBL" id="MBF1672623.1"/>
    </source>
</evidence>
<dbReference type="EMBL" id="JABZXS010000001">
    <property type="protein sequence ID" value="MBF1672623.1"/>
    <property type="molecule type" value="Genomic_DNA"/>
</dbReference>
<accession>A0A930PYT5</accession>
<dbReference type="AlphaFoldDB" id="A0A930PYT5"/>
<sequence length="117" mass="12288">MSALNSEASAAAMKDAGNVIIHEMQSIAAALENLTQRVEALENGAPKAAPKEVSLSQLADTARKLQELDPVGARAILIEVANAAGYQKLSEAPASERPGLLRTLEEKVAELERVANA</sequence>
<proteinExistence type="predicted"/>
<comment type="caution">
    <text evidence="1">The sequence shown here is derived from an EMBL/GenBank/DDBJ whole genome shotgun (WGS) entry which is preliminary data.</text>
</comment>
<reference evidence="1" key="1">
    <citation type="submission" date="2020-04" db="EMBL/GenBank/DDBJ databases">
        <title>Deep metagenomics examines the oral microbiome during advanced dental caries in children, revealing novel taxa and co-occurrences with host molecules.</title>
        <authorList>
            <person name="Baker J.L."/>
            <person name="Morton J.T."/>
            <person name="Dinis M."/>
            <person name="Alvarez R."/>
            <person name="Tran N.C."/>
            <person name="Knight R."/>
            <person name="Edlund A."/>
        </authorList>
    </citation>
    <scope>NUCLEOTIDE SEQUENCE</scope>
    <source>
        <strain evidence="1">JCVI_47_bin.3</strain>
    </source>
</reference>
<organism evidence="1 2">
    <name type="scientific">Rothia mucilaginosa</name>
    <dbReference type="NCBI Taxonomy" id="43675"/>
    <lineage>
        <taxon>Bacteria</taxon>
        <taxon>Bacillati</taxon>
        <taxon>Actinomycetota</taxon>
        <taxon>Actinomycetes</taxon>
        <taxon>Micrococcales</taxon>
        <taxon>Micrococcaceae</taxon>
        <taxon>Rothia</taxon>
    </lineage>
</organism>
<protein>
    <submittedName>
        <fullName evidence="1">Uncharacterized protein</fullName>
    </submittedName>
</protein>
<evidence type="ECO:0000313" key="2">
    <source>
        <dbReference type="Proteomes" id="UP000785653"/>
    </source>
</evidence>
<gene>
    <name evidence="1" type="ORF">HXO65_00185</name>
</gene>